<feature type="signal peptide" evidence="1">
    <location>
        <begin position="1"/>
        <end position="17"/>
    </location>
</feature>
<dbReference type="AlphaFoldDB" id="A0AAW2ZG60"/>
<feature type="chain" id="PRO_5043452989" evidence="1">
    <location>
        <begin position="18"/>
        <end position="195"/>
    </location>
</feature>
<comment type="caution">
    <text evidence="2">The sequence shown here is derived from an EMBL/GenBank/DDBJ whole genome shotgun (WGS) entry which is preliminary data.</text>
</comment>
<reference evidence="2 3" key="1">
    <citation type="submission" date="2024-03" db="EMBL/GenBank/DDBJ databases">
        <title>The Acrasis kona genome and developmental transcriptomes reveal deep origins of eukaryotic multicellular pathways.</title>
        <authorList>
            <person name="Sheikh S."/>
            <person name="Fu C.-J."/>
            <person name="Brown M.W."/>
            <person name="Baldauf S.L."/>
        </authorList>
    </citation>
    <scope>NUCLEOTIDE SEQUENCE [LARGE SCALE GENOMIC DNA]</scope>
    <source>
        <strain evidence="2 3">ATCC MYA-3509</strain>
    </source>
</reference>
<evidence type="ECO:0000256" key="1">
    <source>
        <dbReference type="SAM" id="SignalP"/>
    </source>
</evidence>
<name>A0AAW2ZG60_9EUKA</name>
<protein>
    <submittedName>
        <fullName evidence="2">Aebp</fullName>
    </submittedName>
</protein>
<proteinExistence type="predicted"/>
<evidence type="ECO:0000313" key="2">
    <source>
        <dbReference type="EMBL" id="KAL0487649.1"/>
    </source>
</evidence>
<sequence length="195" mass="20877">MKVLCLALIVVIGVVYSQNLGVAKTCPTQCKTFEPKACKTLSSYCDEYTGFLDFKTVYDPNLGGTYPDSIVDSAACKAFFNDMSCLSVAQNISSCANSQSLPICFDMCSIGMAKCYKDFNPSACSMMRSTGAFSYLAAQGDTNCKRMSTLDAIAGPTPTPTLTPTPTPTPSSSGKKVHFDYLLIMSCALLALIMM</sequence>
<organism evidence="2 3">
    <name type="scientific">Acrasis kona</name>
    <dbReference type="NCBI Taxonomy" id="1008807"/>
    <lineage>
        <taxon>Eukaryota</taxon>
        <taxon>Discoba</taxon>
        <taxon>Heterolobosea</taxon>
        <taxon>Tetramitia</taxon>
        <taxon>Eutetramitia</taxon>
        <taxon>Acrasidae</taxon>
        <taxon>Acrasis</taxon>
    </lineage>
</organism>
<keyword evidence="3" id="KW-1185">Reference proteome</keyword>
<keyword evidence="1" id="KW-0732">Signal</keyword>
<gene>
    <name evidence="2" type="ORF">AKO1_000211</name>
</gene>
<dbReference type="EMBL" id="JAOPGA020001357">
    <property type="protein sequence ID" value="KAL0487649.1"/>
    <property type="molecule type" value="Genomic_DNA"/>
</dbReference>
<accession>A0AAW2ZG60</accession>
<evidence type="ECO:0000313" key="3">
    <source>
        <dbReference type="Proteomes" id="UP001431209"/>
    </source>
</evidence>
<dbReference type="Proteomes" id="UP001431209">
    <property type="component" value="Unassembled WGS sequence"/>
</dbReference>